<dbReference type="Gene3D" id="3.30.1370.50">
    <property type="entry name" value="R3H-like domain"/>
    <property type="match status" value="1"/>
</dbReference>
<feature type="region of interest" description="Disordered" evidence="2">
    <location>
        <begin position="289"/>
        <end position="333"/>
    </location>
</feature>
<feature type="region of interest" description="Disordered" evidence="2">
    <location>
        <begin position="239"/>
        <end position="274"/>
    </location>
</feature>
<feature type="compositionally biased region" description="Polar residues" evidence="2">
    <location>
        <begin position="519"/>
        <end position="532"/>
    </location>
</feature>
<evidence type="ECO:0000256" key="1">
    <source>
        <dbReference type="ARBA" id="ARBA00022553"/>
    </source>
</evidence>
<dbReference type="SUPFAM" id="SSF82708">
    <property type="entry name" value="R3H domain"/>
    <property type="match status" value="1"/>
</dbReference>
<feature type="compositionally biased region" description="Basic and acidic residues" evidence="2">
    <location>
        <begin position="296"/>
        <end position="306"/>
    </location>
</feature>
<feature type="region of interest" description="Disordered" evidence="2">
    <location>
        <begin position="474"/>
        <end position="503"/>
    </location>
</feature>
<evidence type="ECO:0000256" key="2">
    <source>
        <dbReference type="SAM" id="MobiDB-lite"/>
    </source>
</evidence>
<organism evidence="4 5">
    <name type="scientific">Linnemannia gamsii</name>
    <dbReference type="NCBI Taxonomy" id="64522"/>
    <lineage>
        <taxon>Eukaryota</taxon>
        <taxon>Fungi</taxon>
        <taxon>Fungi incertae sedis</taxon>
        <taxon>Mucoromycota</taxon>
        <taxon>Mortierellomycotina</taxon>
        <taxon>Mortierellomycetes</taxon>
        <taxon>Mortierellales</taxon>
        <taxon>Mortierellaceae</taxon>
        <taxon>Linnemannia</taxon>
    </lineage>
</organism>
<dbReference type="EMBL" id="JAAAIM010000076">
    <property type="protein sequence ID" value="KAG0295738.1"/>
    <property type="molecule type" value="Genomic_DNA"/>
</dbReference>
<feature type="compositionally biased region" description="Low complexity" evidence="2">
    <location>
        <begin position="239"/>
        <end position="249"/>
    </location>
</feature>
<dbReference type="InterPro" id="IPR024771">
    <property type="entry name" value="SUZ"/>
</dbReference>
<proteinExistence type="predicted"/>
<feature type="compositionally biased region" description="Basic and acidic residues" evidence="2">
    <location>
        <begin position="260"/>
        <end position="274"/>
    </location>
</feature>
<feature type="region of interest" description="Disordered" evidence="2">
    <location>
        <begin position="349"/>
        <end position="389"/>
    </location>
</feature>
<dbReference type="PANTHER" id="PTHR15672">
    <property type="entry name" value="CAMP-REGULATED PHOSPHOPROTEIN 21 RELATED R3H DOMAIN CONTAINING PROTEIN"/>
    <property type="match status" value="1"/>
</dbReference>
<feature type="compositionally biased region" description="Low complexity" evidence="2">
    <location>
        <begin position="81"/>
        <end position="104"/>
    </location>
</feature>
<dbReference type="SMART" id="SM00393">
    <property type="entry name" value="R3H"/>
    <property type="match status" value="1"/>
</dbReference>
<dbReference type="PANTHER" id="PTHR15672:SF8">
    <property type="entry name" value="PROTEIN ENCORE"/>
    <property type="match status" value="1"/>
</dbReference>
<dbReference type="InterPro" id="IPR036867">
    <property type="entry name" value="R3H_dom_sf"/>
</dbReference>
<comment type="caution">
    <text evidence="4">The sequence shown here is derived from an EMBL/GenBank/DDBJ whole genome shotgun (WGS) entry which is preliminary data.</text>
</comment>
<feature type="domain" description="SUZ" evidence="3">
    <location>
        <begin position="189"/>
        <end position="289"/>
    </location>
</feature>
<dbReference type="Proteomes" id="UP001194696">
    <property type="component" value="Unassembled WGS sequence"/>
</dbReference>
<gene>
    <name evidence="4" type="primary">R3HDM2</name>
    <name evidence="4" type="ORF">BGZ96_011086</name>
</gene>
<dbReference type="Pfam" id="PF12752">
    <property type="entry name" value="SUZ"/>
    <property type="match status" value="1"/>
</dbReference>
<feature type="compositionally biased region" description="Low complexity" evidence="2">
    <location>
        <begin position="323"/>
        <end position="332"/>
    </location>
</feature>
<dbReference type="CDD" id="cd02642">
    <property type="entry name" value="R3H_encore_like"/>
    <property type="match status" value="1"/>
</dbReference>
<evidence type="ECO:0000259" key="3">
    <source>
        <dbReference type="PROSITE" id="PS51673"/>
    </source>
</evidence>
<accession>A0ABQ7KBU2</accession>
<dbReference type="PROSITE" id="PS51673">
    <property type="entry name" value="SUZ"/>
    <property type="match status" value="1"/>
</dbReference>
<evidence type="ECO:0000313" key="5">
    <source>
        <dbReference type="Proteomes" id="UP001194696"/>
    </source>
</evidence>
<keyword evidence="5" id="KW-1185">Reference proteome</keyword>
<dbReference type="InterPro" id="IPR001374">
    <property type="entry name" value="R3H_dom"/>
</dbReference>
<name>A0ABQ7KBU2_9FUNG</name>
<feature type="region of interest" description="Disordered" evidence="2">
    <location>
        <begin position="519"/>
        <end position="548"/>
    </location>
</feature>
<reference evidence="4 5" key="1">
    <citation type="journal article" date="2020" name="Fungal Divers.">
        <title>Resolving the Mortierellaceae phylogeny through synthesis of multi-gene phylogenetics and phylogenomics.</title>
        <authorList>
            <person name="Vandepol N."/>
            <person name="Liber J."/>
            <person name="Desiro A."/>
            <person name="Na H."/>
            <person name="Kennedy M."/>
            <person name="Barry K."/>
            <person name="Grigoriev I.V."/>
            <person name="Miller A.N."/>
            <person name="O'Donnell K."/>
            <person name="Stajich J.E."/>
            <person name="Bonito G."/>
        </authorList>
    </citation>
    <scope>NUCLEOTIDE SEQUENCE [LARGE SCALE GENOMIC DNA]</scope>
    <source>
        <strain evidence="4 5">AD045</strain>
    </source>
</reference>
<sequence>MTTMTNVSFDAAVDAATTAEIEAASASLAARSKLTENKNGIPAQPSSTFSSLPILYRTFKQNPHISQSKTTLKQQHHQQETSTAASLPPCSSSPTSPSSSSSSSTFVEGSLDEVLLTALQNRQDRLFLLKLEREYCSFIDDPSKEVLEFPWLNSYFRMMIHRSAIYYRLARTVDAAQKKIVLSKTENTAIPTLRFQELVEEEEDTPVKSIKVLRRCPPRPVSACEARVATGTAILGVASSAPTQSSPSPWQGPGGQSTGRSDRRGTSGTLEQREAAYAKARARIFDTGEEVEEDKEGEREAHEHSGQQDASSTLEEEPYQSFSGASGTSSTARTLPISTVESLSKLEVGQGHSQGLGHSKARSDTTRRTSTSSTISSSSSSSGTTVTDINARGDFVGSWMMSGGHPGAHSMPHASSGIYDHRGGGVRSTKAYCACGADHGSGGHDITSGPQHNNMHSISITFYTVSRTRITTSSISPITTHNNSSRSRSSLTTTASSPSITTSTTEAVATIVASKTHGGSTASLAQKCNPRSSMPHRLALAESPWSQT</sequence>
<evidence type="ECO:0000313" key="4">
    <source>
        <dbReference type="EMBL" id="KAG0295738.1"/>
    </source>
</evidence>
<feature type="compositionally biased region" description="Low complexity" evidence="2">
    <location>
        <begin position="368"/>
        <end position="387"/>
    </location>
</feature>
<protein>
    <submittedName>
        <fullName evidence="4">R3H domain-containing protein 2</fullName>
    </submittedName>
</protein>
<feature type="region of interest" description="Disordered" evidence="2">
    <location>
        <begin position="66"/>
        <end position="104"/>
    </location>
</feature>
<keyword evidence="1" id="KW-0597">Phosphoprotein</keyword>
<dbReference type="InterPro" id="IPR051937">
    <property type="entry name" value="R3H_domain_containing"/>
</dbReference>